<keyword evidence="1" id="KW-0472">Membrane</keyword>
<gene>
    <name evidence="2" type="ORF">MNB_ARC-1_34</name>
</gene>
<keyword evidence="1" id="KW-1133">Transmembrane helix</keyword>
<keyword evidence="1" id="KW-0812">Transmembrane</keyword>
<evidence type="ECO:0000256" key="1">
    <source>
        <dbReference type="SAM" id="Phobius"/>
    </source>
</evidence>
<protein>
    <submittedName>
        <fullName evidence="2">Uncharacterized protein</fullName>
    </submittedName>
</protein>
<organism evidence="2">
    <name type="scientific">hydrothermal vent metagenome</name>
    <dbReference type="NCBI Taxonomy" id="652676"/>
    <lineage>
        <taxon>unclassified sequences</taxon>
        <taxon>metagenomes</taxon>
        <taxon>ecological metagenomes</taxon>
    </lineage>
</organism>
<dbReference type="AlphaFoldDB" id="A0A3B1E6W5"/>
<dbReference type="EMBL" id="UOYO01000015">
    <property type="protein sequence ID" value="VAY86656.1"/>
    <property type="molecule type" value="Genomic_DNA"/>
</dbReference>
<feature type="transmembrane region" description="Helical" evidence="1">
    <location>
        <begin position="104"/>
        <end position="125"/>
    </location>
</feature>
<proteinExistence type="predicted"/>
<accession>A0A3B1E6W5</accession>
<reference evidence="2" key="1">
    <citation type="submission" date="2018-10" db="EMBL/GenBank/DDBJ databases">
        <authorList>
            <person name="Aoki K."/>
        </authorList>
    </citation>
    <scope>NUCLEOTIDE SEQUENCE</scope>
</reference>
<evidence type="ECO:0000313" key="2">
    <source>
        <dbReference type="EMBL" id="VAY86656.1"/>
    </source>
</evidence>
<feature type="transmembrane region" description="Helical" evidence="1">
    <location>
        <begin position="5"/>
        <end position="24"/>
    </location>
</feature>
<feature type="transmembrane region" description="Helical" evidence="1">
    <location>
        <begin position="30"/>
        <end position="50"/>
    </location>
</feature>
<sequence>MIKDFVKVFLIVDFVVIFFCLYQYRFDWILNLQFAFVSSLLIIIGSYLGYKQNIEKRASNYLVDTNEPDSIDMIDDKFDLYRDELKEEKIKKIFLDEKKKSKSIAGASSVYRLIGYGILIIGFFYLNNNGLLDPIPYLLGFLITPIAILCTKFTIN</sequence>
<feature type="transmembrane region" description="Helical" evidence="1">
    <location>
        <begin position="137"/>
        <end position="155"/>
    </location>
</feature>
<name>A0A3B1E6W5_9ZZZZ</name>